<dbReference type="EMBL" id="CAJVPW010047027">
    <property type="protein sequence ID" value="CAG8758657.1"/>
    <property type="molecule type" value="Genomic_DNA"/>
</dbReference>
<accession>A0ACA9QM02</accession>
<comment type="caution">
    <text evidence="1">The sequence shown here is derived from an EMBL/GenBank/DDBJ whole genome shotgun (WGS) entry which is preliminary data.</text>
</comment>
<keyword evidence="2" id="KW-1185">Reference proteome</keyword>
<name>A0ACA9QM02_9GLOM</name>
<dbReference type="Proteomes" id="UP000789366">
    <property type="component" value="Unassembled WGS sequence"/>
</dbReference>
<sequence length="94" mass="11342">NIHFIDLLKELNVRFLVEIAELRKENVEIKVKNTKLKDKNAEVLDLKRKFTEIEFKKVELKTRIVKFLGQVIEENKWYDVENIKFKNQNRGVEI</sequence>
<protein>
    <submittedName>
        <fullName evidence="1">2671_t:CDS:1</fullName>
    </submittedName>
</protein>
<feature type="non-terminal residue" evidence="1">
    <location>
        <position position="1"/>
    </location>
</feature>
<reference evidence="1" key="1">
    <citation type="submission" date="2021-06" db="EMBL/GenBank/DDBJ databases">
        <authorList>
            <person name="Kallberg Y."/>
            <person name="Tangrot J."/>
            <person name="Rosling A."/>
        </authorList>
    </citation>
    <scope>NUCLEOTIDE SEQUENCE</scope>
    <source>
        <strain evidence="1">28 12/20/2015</strain>
    </source>
</reference>
<gene>
    <name evidence="1" type="ORF">SPELUC_LOCUS14981</name>
</gene>
<organism evidence="1 2">
    <name type="scientific">Cetraspora pellucida</name>
    <dbReference type="NCBI Taxonomy" id="1433469"/>
    <lineage>
        <taxon>Eukaryota</taxon>
        <taxon>Fungi</taxon>
        <taxon>Fungi incertae sedis</taxon>
        <taxon>Mucoromycota</taxon>
        <taxon>Glomeromycotina</taxon>
        <taxon>Glomeromycetes</taxon>
        <taxon>Diversisporales</taxon>
        <taxon>Gigasporaceae</taxon>
        <taxon>Cetraspora</taxon>
    </lineage>
</organism>
<evidence type="ECO:0000313" key="2">
    <source>
        <dbReference type="Proteomes" id="UP000789366"/>
    </source>
</evidence>
<proteinExistence type="predicted"/>
<evidence type="ECO:0000313" key="1">
    <source>
        <dbReference type="EMBL" id="CAG8758657.1"/>
    </source>
</evidence>